<accession>A0A7C8KRG3</accession>
<dbReference type="EMBL" id="WEID01000064">
    <property type="protein sequence ID" value="KAB8132160.1"/>
    <property type="molecule type" value="Genomic_DNA"/>
</dbReference>
<dbReference type="PANTHER" id="PTHR44858">
    <property type="entry name" value="TETRATRICOPEPTIDE REPEAT PROTEIN 6"/>
    <property type="match status" value="1"/>
</dbReference>
<proteinExistence type="predicted"/>
<dbReference type="SMART" id="SM00028">
    <property type="entry name" value="TPR"/>
    <property type="match status" value="3"/>
</dbReference>
<dbReference type="OrthoDB" id="600613at2"/>
<dbReference type="InterPro" id="IPR011990">
    <property type="entry name" value="TPR-like_helical_dom_sf"/>
</dbReference>
<dbReference type="PANTHER" id="PTHR44858:SF1">
    <property type="entry name" value="UDP-N-ACETYLGLUCOSAMINE--PEPTIDE N-ACETYLGLUCOSAMINYLTRANSFERASE SPINDLY-RELATED"/>
    <property type="match status" value="1"/>
</dbReference>
<dbReference type="InterPro" id="IPR019734">
    <property type="entry name" value="TPR_rpt"/>
</dbReference>
<organism evidence="4 5">
    <name type="scientific">Gracilibacillus oryzae</name>
    <dbReference type="NCBI Taxonomy" id="1672701"/>
    <lineage>
        <taxon>Bacteria</taxon>
        <taxon>Bacillati</taxon>
        <taxon>Bacillota</taxon>
        <taxon>Bacilli</taxon>
        <taxon>Bacillales</taxon>
        <taxon>Bacillaceae</taxon>
        <taxon>Gracilibacillus</taxon>
    </lineage>
</organism>
<reference evidence="4 5" key="1">
    <citation type="submission" date="2019-10" db="EMBL/GenBank/DDBJ databases">
        <title>Gracilibacillus sp. nov. isolated from rice seeds.</title>
        <authorList>
            <person name="He S."/>
        </authorList>
    </citation>
    <scope>NUCLEOTIDE SEQUENCE [LARGE SCALE GENOMIC DNA]</scope>
    <source>
        <strain evidence="4 5">TD8</strain>
    </source>
</reference>
<keyword evidence="1" id="KW-0677">Repeat</keyword>
<evidence type="ECO:0000313" key="4">
    <source>
        <dbReference type="EMBL" id="KAB8132160.1"/>
    </source>
</evidence>
<evidence type="ECO:0000256" key="3">
    <source>
        <dbReference type="PROSITE-ProRule" id="PRU00339"/>
    </source>
</evidence>
<dbReference type="Proteomes" id="UP000480246">
    <property type="component" value="Unassembled WGS sequence"/>
</dbReference>
<sequence>MGNYSVPKPNQSDKNVIPFIPDGEFYFTKGVEAYQKQKFELSLKWFRKALSEKPDHPLYQCQMSIVYTEIGSYHKANQLLTRVLTAYGEEYIDCYYLIANNYAHLGLLQDAIKYAELYLDKDPEGDFAEEAIELITVLDFEEDEEDDDWALDEEDEVLIYQETVFYHLEREEWQEAIALLEEMIALFPDFPQARHEYHYALFFAGETVEAIDLEEKYVQDHPETLNSYMNLAIFYYHTNKKAKFDQIVTMLQNIYPVHEQQKLRMATTFTQIGFYEEALLRFKLLHKSRLKGHPSYYRWFSTCYYFVGNEEKAEAIWLEGCKEHTILTKQLRPWKRDKLI</sequence>
<keyword evidence="2 3" id="KW-0802">TPR repeat</keyword>
<name>A0A7C8KRG3_9BACI</name>
<feature type="repeat" description="TPR" evidence="3">
    <location>
        <begin position="23"/>
        <end position="56"/>
    </location>
</feature>
<evidence type="ECO:0000256" key="2">
    <source>
        <dbReference type="ARBA" id="ARBA00022803"/>
    </source>
</evidence>
<evidence type="ECO:0000313" key="5">
    <source>
        <dbReference type="Proteomes" id="UP000480246"/>
    </source>
</evidence>
<dbReference type="GO" id="GO:0009279">
    <property type="term" value="C:cell outer membrane"/>
    <property type="evidence" value="ECO:0007669"/>
    <property type="project" value="TreeGrafter"/>
</dbReference>
<comment type="caution">
    <text evidence="4">The sequence shown here is derived from an EMBL/GenBank/DDBJ whole genome shotgun (WGS) entry which is preliminary data.</text>
</comment>
<dbReference type="SUPFAM" id="SSF48452">
    <property type="entry name" value="TPR-like"/>
    <property type="match status" value="2"/>
</dbReference>
<dbReference type="GO" id="GO:0046813">
    <property type="term" value="P:receptor-mediated virion attachment to host cell"/>
    <property type="evidence" value="ECO:0007669"/>
    <property type="project" value="TreeGrafter"/>
</dbReference>
<keyword evidence="5" id="KW-1185">Reference proteome</keyword>
<dbReference type="InterPro" id="IPR050498">
    <property type="entry name" value="Ycf3"/>
</dbReference>
<dbReference type="PROSITE" id="PS50005">
    <property type="entry name" value="TPR"/>
    <property type="match status" value="1"/>
</dbReference>
<evidence type="ECO:0000256" key="1">
    <source>
        <dbReference type="ARBA" id="ARBA00022737"/>
    </source>
</evidence>
<dbReference type="AlphaFoldDB" id="A0A7C8KRG3"/>
<protein>
    <submittedName>
        <fullName evidence="4">Tetratricopeptide repeat protein</fullName>
    </submittedName>
</protein>
<dbReference type="Gene3D" id="1.25.40.10">
    <property type="entry name" value="Tetratricopeptide repeat domain"/>
    <property type="match status" value="2"/>
</dbReference>
<gene>
    <name evidence="4" type="ORF">F9U64_12720</name>
</gene>